<dbReference type="OrthoDB" id="1525231at2"/>
<feature type="transmembrane region" description="Helical" evidence="1">
    <location>
        <begin position="40"/>
        <end position="59"/>
    </location>
</feature>
<dbReference type="STRING" id="475255.SAMN04488101_107228"/>
<accession>A0A1W2DPH7</accession>
<feature type="transmembrane region" description="Helical" evidence="1">
    <location>
        <begin position="6"/>
        <end position="33"/>
    </location>
</feature>
<sequence length="116" mass="12931">MVFIVVIILAFLLQMLLPWWIIIIICFVTCGLIGKTGKIAFWQPFLAVLLLWTGMALFKTLPNDNVLAIRVAEMFGTKIWWILLAIGSLSGAITAGICGYCGYHFRKAILVTKTNP</sequence>
<evidence type="ECO:0000256" key="1">
    <source>
        <dbReference type="SAM" id="Phobius"/>
    </source>
</evidence>
<keyword evidence="1" id="KW-0812">Transmembrane</keyword>
<evidence type="ECO:0000313" key="2">
    <source>
        <dbReference type="EMBL" id="SMC98966.1"/>
    </source>
</evidence>
<dbReference type="AlphaFoldDB" id="A0A1W2DPH7"/>
<dbReference type="Proteomes" id="UP000192678">
    <property type="component" value="Unassembled WGS sequence"/>
</dbReference>
<name>A0A1W2DPH7_9SPHI</name>
<dbReference type="EMBL" id="FWYB01000007">
    <property type="protein sequence ID" value="SMC98966.1"/>
    <property type="molecule type" value="Genomic_DNA"/>
</dbReference>
<keyword evidence="1" id="KW-0472">Membrane</keyword>
<evidence type="ECO:0000313" key="3">
    <source>
        <dbReference type="Proteomes" id="UP000192678"/>
    </source>
</evidence>
<reference evidence="2 3" key="1">
    <citation type="submission" date="2017-04" db="EMBL/GenBank/DDBJ databases">
        <authorList>
            <person name="Afonso C.L."/>
            <person name="Miller P.J."/>
            <person name="Scott M.A."/>
            <person name="Spackman E."/>
            <person name="Goraichik I."/>
            <person name="Dimitrov K.M."/>
            <person name="Suarez D.L."/>
            <person name="Swayne D.E."/>
        </authorList>
    </citation>
    <scope>NUCLEOTIDE SEQUENCE [LARGE SCALE GENOMIC DNA]</scope>
    <source>
        <strain evidence="2 3">DSM 19625</strain>
    </source>
</reference>
<feature type="transmembrane region" description="Helical" evidence="1">
    <location>
        <begin position="79"/>
        <end position="103"/>
    </location>
</feature>
<protein>
    <submittedName>
        <fullName evidence="2">Uncharacterized protein</fullName>
    </submittedName>
</protein>
<organism evidence="2 3">
    <name type="scientific">Pedobacter nyackensis</name>
    <dbReference type="NCBI Taxonomy" id="475255"/>
    <lineage>
        <taxon>Bacteria</taxon>
        <taxon>Pseudomonadati</taxon>
        <taxon>Bacteroidota</taxon>
        <taxon>Sphingobacteriia</taxon>
        <taxon>Sphingobacteriales</taxon>
        <taxon>Sphingobacteriaceae</taxon>
        <taxon>Pedobacter</taxon>
    </lineage>
</organism>
<keyword evidence="1" id="KW-1133">Transmembrane helix</keyword>
<dbReference type="RefSeq" id="WP_084290077.1">
    <property type="nucleotide sequence ID" value="NZ_FWYB01000007.1"/>
</dbReference>
<proteinExistence type="predicted"/>
<keyword evidence="3" id="KW-1185">Reference proteome</keyword>
<gene>
    <name evidence="2" type="ORF">SAMN04488101_107228</name>
</gene>